<gene>
    <name evidence="1" type="ORF">FOQG_18028</name>
</gene>
<organism evidence="1 2">
    <name type="scientific">Fusarium oxysporum f. sp. raphani 54005</name>
    <dbReference type="NCBI Taxonomy" id="1089458"/>
    <lineage>
        <taxon>Eukaryota</taxon>
        <taxon>Fungi</taxon>
        <taxon>Dikarya</taxon>
        <taxon>Ascomycota</taxon>
        <taxon>Pezizomycotina</taxon>
        <taxon>Sordariomycetes</taxon>
        <taxon>Hypocreomycetidae</taxon>
        <taxon>Hypocreales</taxon>
        <taxon>Nectriaceae</taxon>
        <taxon>Fusarium</taxon>
        <taxon>Fusarium oxysporum species complex</taxon>
    </lineage>
</organism>
<dbReference type="AlphaFoldDB" id="X0BEJ5"/>
<proteinExistence type="predicted"/>
<dbReference type="HOGENOM" id="CLU_3106443_0_0_1"/>
<evidence type="ECO:0000313" key="2">
    <source>
        <dbReference type="Proteomes" id="UP000030663"/>
    </source>
</evidence>
<sequence length="51" mass="5579">MAVDVPMLSNAPGVEVGRTSRYCLMPGIQHESFTLCCPSLKLVLHQKDGTF</sequence>
<name>X0BEJ5_FUSOX</name>
<dbReference type="EMBL" id="JH658627">
    <property type="protein sequence ID" value="EXK77253.1"/>
    <property type="molecule type" value="Genomic_DNA"/>
</dbReference>
<reference evidence="1 2" key="1">
    <citation type="submission" date="2011-11" db="EMBL/GenBank/DDBJ databases">
        <title>The Genome Sequence of Fusarium oxysporum PHW815.</title>
        <authorList>
            <consortium name="The Broad Institute Genome Sequencing Platform"/>
            <person name="Ma L.-J."/>
            <person name="Gale L.R."/>
            <person name="Schwartz D.C."/>
            <person name="Zhou S."/>
            <person name="Corby-Kistler H."/>
            <person name="Young S.K."/>
            <person name="Zeng Q."/>
            <person name="Gargeya S."/>
            <person name="Fitzgerald M."/>
            <person name="Haas B."/>
            <person name="Abouelleil A."/>
            <person name="Alvarado L."/>
            <person name="Arachchi H.M."/>
            <person name="Berlin A."/>
            <person name="Brown A."/>
            <person name="Chapman S.B."/>
            <person name="Chen Z."/>
            <person name="Dunbar C."/>
            <person name="Freedman E."/>
            <person name="Gearin G."/>
            <person name="Goldberg J."/>
            <person name="Griggs A."/>
            <person name="Gujja S."/>
            <person name="Heiman D."/>
            <person name="Howarth C."/>
            <person name="Larson L."/>
            <person name="Lui A."/>
            <person name="MacDonald P.J.P."/>
            <person name="Montmayeur A."/>
            <person name="Murphy C."/>
            <person name="Neiman D."/>
            <person name="Pearson M."/>
            <person name="Priest M."/>
            <person name="Roberts A."/>
            <person name="Saif S."/>
            <person name="Shea T."/>
            <person name="Shenoy N."/>
            <person name="Sisk P."/>
            <person name="Stolte C."/>
            <person name="Sykes S."/>
            <person name="Wortman J."/>
            <person name="Nusbaum C."/>
            <person name="Birren B."/>
        </authorList>
    </citation>
    <scope>NUCLEOTIDE SEQUENCE [LARGE SCALE GENOMIC DNA]</scope>
    <source>
        <strain evidence="1 2">54005</strain>
    </source>
</reference>
<accession>X0BEJ5</accession>
<evidence type="ECO:0000313" key="1">
    <source>
        <dbReference type="EMBL" id="EXK77253.1"/>
    </source>
</evidence>
<keyword evidence="2" id="KW-1185">Reference proteome</keyword>
<dbReference type="Proteomes" id="UP000030663">
    <property type="component" value="Unassembled WGS sequence"/>
</dbReference>
<protein>
    <submittedName>
        <fullName evidence="1">Uncharacterized protein</fullName>
    </submittedName>
</protein>